<dbReference type="PANTHER" id="PTHR47447:SF17">
    <property type="entry name" value="OS12G0638900 PROTEIN"/>
    <property type="match status" value="1"/>
</dbReference>
<evidence type="ECO:0000256" key="1">
    <source>
        <dbReference type="ARBA" id="ARBA00022737"/>
    </source>
</evidence>
<organism evidence="4 5">
    <name type="scientific">Symbiodinium microadriaticum</name>
    <name type="common">Dinoflagellate</name>
    <name type="synonym">Zooxanthella microadriatica</name>
    <dbReference type="NCBI Taxonomy" id="2951"/>
    <lineage>
        <taxon>Eukaryota</taxon>
        <taxon>Sar</taxon>
        <taxon>Alveolata</taxon>
        <taxon>Dinophyceae</taxon>
        <taxon>Suessiales</taxon>
        <taxon>Symbiodiniaceae</taxon>
        <taxon>Symbiodinium</taxon>
    </lineage>
</organism>
<name>A0A1Q9EH77_SYMMI</name>
<keyword evidence="1" id="KW-0677">Repeat</keyword>
<feature type="transmembrane region" description="Helical" evidence="3">
    <location>
        <begin position="248"/>
        <end position="271"/>
    </location>
</feature>
<comment type="caution">
    <text evidence="4">The sequence shown here is derived from an EMBL/GenBank/DDBJ whole genome shotgun (WGS) entry which is preliminary data.</text>
</comment>
<reference evidence="4 5" key="1">
    <citation type="submission" date="2016-02" db="EMBL/GenBank/DDBJ databases">
        <title>Genome analysis of coral dinoflagellate symbionts highlights evolutionary adaptations to a symbiotic lifestyle.</title>
        <authorList>
            <person name="Aranda M."/>
            <person name="Li Y."/>
            <person name="Liew Y.J."/>
            <person name="Baumgarten S."/>
            <person name="Simakov O."/>
            <person name="Wilson M."/>
            <person name="Piel J."/>
            <person name="Ashoor H."/>
            <person name="Bougouffa S."/>
            <person name="Bajic V.B."/>
            <person name="Ryu T."/>
            <person name="Ravasi T."/>
            <person name="Bayer T."/>
            <person name="Micklem G."/>
            <person name="Kim H."/>
            <person name="Bhak J."/>
            <person name="Lajeunesse T.C."/>
            <person name="Voolstra C.R."/>
        </authorList>
    </citation>
    <scope>NUCLEOTIDE SEQUENCE [LARGE SCALE GENOMIC DNA]</scope>
    <source>
        <strain evidence="4 5">CCMP2467</strain>
    </source>
</reference>
<dbReference type="OrthoDB" id="185373at2759"/>
<proteinExistence type="predicted"/>
<sequence length="590" mass="65324">MPSGIPCGRTAIGHSFAWLRHLHLRYPQISVYVARHEKTAAMRWAADFLYPDHPGQWDSPCVPRRCSLHRYRTSEQNALAVDPGTDSFLVSATLHFRQKASFAKHALVQVLRLAVEGSKIYSGKPSPEVARWRAHMGLRHRPGRRTLAKTANTLAAAIGERDGLKEALNSCARDTGIERANLSSEIKELSEDLTAERAKNLGLEVAKPGNGFLLRRVSLQPGRAEQRCLDLVRMVVLVIWFYDDGPMNLVTVVVAIVVVLVVMMVLMAVMVRTTMILLMGEEAGRWSFAFELISRLASLLIRGTATTLNTAISAAEKGLQWPWSLQLFEHRESQEDAVTFNATVAAFEKSGEWRKALHLLDEMQDARIRSDVVAFNSAISASEKGGRWQVALWLLQRLEESSLRATLVTYNAAISACEKQKQVHQALLLLEELQAGRLQLDVISFGAAISACEKAGEWEQALHLLATMSGHRLQGNVITFSAAISACEARGQWQQALHLFADFQGSSLPPNVITCCAVISACEKGLQWQRALQLLTSMREEKLQCTVVAFNAAISACEKEGSWQHALLLLRDLRSHDIAGNTVTPLAQNE</sequence>
<evidence type="ECO:0000313" key="4">
    <source>
        <dbReference type="EMBL" id="OLQ06728.1"/>
    </source>
</evidence>
<gene>
    <name evidence="4" type="ORF">AK812_SmicGene9936</name>
</gene>
<keyword evidence="3" id="KW-0472">Membrane</keyword>
<evidence type="ECO:0000256" key="3">
    <source>
        <dbReference type="SAM" id="Phobius"/>
    </source>
</evidence>
<dbReference type="InterPro" id="IPR002885">
    <property type="entry name" value="PPR_rpt"/>
</dbReference>
<dbReference type="Proteomes" id="UP000186817">
    <property type="component" value="Unassembled WGS sequence"/>
</dbReference>
<dbReference type="EMBL" id="LSRX01000153">
    <property type="protein sequence ID" value="OLQ06728.1"/>
    <property type="molecule type" value="Genomic_DNA"/>
</dbReference>
<dbReference type="InterPro" id="IPR011990">
    <property type="entry name" value="TPR-like_helical_dom_sf"/>
</dbReference>
<feature type="repeat" description="PPR" evidence="2">
    <location>
        <begin position="476"/>
        <end position="510"/>
    </location>
</feature>
<dbReference type="PROSITE" id="PS51375">
    <property type="entry name" value="PPR"/>
    <property type="match status" value="3"/>
</dbReference>
<accession>A0A1Q9EH77</accession>
<dbReference type="Gene3D" id="1.25.40.10">
    <property type="entry name" value="Tetratricopeptide repeat domain"/>
    <property type="match status" value="2"/>
</dbReference>
<keyword evidence="5" id="KW-1185">Reference proteome</keyword>
<evidence type="ECO:0000256" key="2">
    <source>
        <dbReference type="PROSITE-ProRule" id="PRU00708"/>
    </source>
</evidence>
<feature type="repeat" description="PPR" evidence="2">
    <location>
        <begin position="371"/>
        <end position="405"/>
    </location>
</feature>
<dbReference type="Pfam" id="PF13812">
    <property type="entry name" value="PPR_3"/>
    <property type="match status" value="3"/>
</dbReference>
<keyword evidence="3" id="KW-0812">Transmembrane</keyword>
<protein>
    <submittedName>
        <fullName evidence="4">Pentatricopeptide repeat-containing protein, chloroplastic</fullName>
    </submittedName>
</protein>
<evidence type="ECO:0000313" key="5">
    <source>
        <dbReference type="Proteomes" id="UP000186817"/>
    </source>
</evidence>
<dbReference type="PANTHER" id="PTHR47447">
    <property type="entry name" value="OS03G0856100 PROTEIN"/>
    <property type="match status" value="1"/>
</dbReference>
<dbReference type="AlphaFoldDB" id="A0A1Q9EH77"/>
<dbReference type="NCBIfam" id="TIGR00756">
    <property type="entry name" value="PPR"/>
    <property type="match status" value="1"/>
</dbReference>
<keyword evidence="3" id="KW-1133">Transmembrane helix</keyword>
<feature type="repeat" description="PPR" evidence="2">
    <location>
        <begin position="336"/>
        <end position="370"/>
    </location>
</feature>